<keyword evidence="11" id="KW-0594">Phospholipid biosynthesis</keyword>
<dbReference type="NCBIfam" id="TIGR00147">
    <property type="entry name" value="YegS/Rv2252/BmrU family lipid kinase"/>
    <property type="match status" value="1"/>
</dbReference>
<dbReference type="PANTHER" id="PTHR12358">
    <property type="entry name" value="SPHINGOSINE KINASE"/>
    <property type="match status" value="1"/>
</dbReference>
<keyword evidence="3" id="KW-0444">Lipid biosynthesis</keyword>
<evidence type="ECO:0000256" key="10">
    <source>
        <dbReference type="ARBA" id="ARBA00023098"/>
    </source>
</evidence>
<dbReference type="eggNOG" id="COG1597">
    <property type="taxonomic scope" value="Bacteria"/>
</dbReference>
<sequence length="330" mass="36481">MIIDKFTAAGFQVTVHPTQDRGDATACAKLACDAGCYDILVCSGGDGTLNEVIQGCMKSKTQCPIGYIPLGSTNDFARGLGIPKDPEQAVDCIIHGEDLVCDVGSFNDKYFTYVAAFGAFTEISYETPQHFKNLLGHSAYLLNAISKLPKIRAYRMRIEYDGGVIEDEFLYGMVTNSSSVAKFLALSDVRWDDGLFEVTLIHKPSNLVEFHKLVMAFSKIQLGLAKQYLHYFRTSHLKVTALDEEPVSWTIDGEYGGTERVNEVFNRKQAVTFHVDPACREQAEENADSGFAIVKPLPDDVQPFGIEKQTDDDAENSFQPEEPDPDSSES</sequence>
<dbReference type="GO" id="GO:0005886">
    <property type="term" value="C:plasma membrane"/>
    <property type="evidence" value="ECO:0007669"/>
    <property type="project" value="TreeGrafter"/>
</dbReference>
<dbReference type="InterPro" id="IPR005218">
    <property type="entry name" value="Diacylglycerol/lipid_kinase"/>
</dbReference>
<dbReference type="InterPro" id="IPR001206">
    <property type="entry name" value="Diacylglycerol_kinase_cat_dom"/>
</dbReference>
<dbReference type="GO" id="GO:0008654">
    <property type="term" value="P:phospholipid biosynthetic process"/>
    <property type="evidence" value="ECO:0007669"/>
    <property type="project" value="UniProtKB-KW"/>
</dbReference>
<dbReference type="GO" id="GO:0004143">
    <property type="term" value="F:ATP-dependent diacylglycerol kinase activity"/>
    <property type="evidence" value="ECO:0007669"/>
    <property type="project" value="TreeGrafter"/>
</dbReference>
<evidence type="ECO:0000256" key="5">
    <source>
        <dbReference type="ARBA" id="ARBA00022723"/>
    </source>
</evidence>
<evidence type="ECO:0000256" key="2">
    <source>
        <dbReference type="ARBA" id="ARBA00005983"/>
    </source>
</evidence>
<feature type="region of interest" description="Disordered" evidence="13">
    <location>
        <begin position="297"/>
        <end position="330"/>
    </location>
</feature>
<dbReference type="PATRIC" id="fig|411473.3.peg.1836"/>
<comment type="cofactor">
    <cofactor evidence="1">
        <name>Mg(2+)</name>
        <dbReference type="ChEBI" id="CHEBI:18420"/>
    </cofactor>
</comment>
<reference evidence="15 16" key="1">
    <citation type="submission" date="2013-07" db="EMBL/GenBank/DDBJ databases">
        <authorList>
            <person name="Weinstock G."/>
            <person name="Sodergren E."/>
            <person name="Wylie T."/>
            <person name="Fulton L."/>
            <person name="Fulton R."/>
            <person name="Fronick C."/>
            <person name="O'Laughlin M."/>
            <person name="Godfrey J."/>
            <person name="Miner T."/>
            <person name="Herter B."/>
            <person name="Appelbaum E."/>
            <person name="Cordes M."/>
            <person name="Lek S."/>
            <person name="Wollam A."/>
            <person name="Pepin K.H."/>
            <person name="Palsikar V.B."/>
            <person name="Mitreva M."/>
            <person name="Wilson R.K."/>
        </authorList>
    </citation>
    <scope>NUCLEOTIDE SEQUENCE [LARGE SCALE GENOMIC DNA]</scope>
    <source>
        <strain evidence="15 16">ATCC 27760</strain>
    </source>
</reference>
<evidence type="ECO:0000256" key="6">
    <source>
        <dbReference type="ARBA" id="ARBA00022741"/>
    </source>
</evidence>
<dbReference type="InterPro" id="IPR045540">
    <property type="entry name" value="YegS/DAGK_C"/>
</dbReference>
<keyword evidence="8" id="KW-0067">ATP-binding</keyword>
<evidence type="ECO:0000259" key="14">
    <source>
        <dbReference type="PROSITE" id="PS50146"/>
    </source>
</evidence>
<dbReference type="Gene3D" id="3.40.50.10330">
    <property type="entry name" value="Probable inorganic polyphosphate/atp-NAD kinase, domain 1"/>
    <property type="match status" value="1"/>
</dbReference>
<keyword evidence="12" id="KW-1208">Phospholipid metabolism</keyword>
<dbReference type="InterPro" id="IPR017438">
    <property type="entry name" value="ATP-NAD_kinase_N"/>
</dbReference>
<dbReference type="GO" id="GO:0046872">
    <property type="term" value="F:metal ion binding"/>
    <property type="evidence" value="ECO:0007669"/>
    <property type="project" value="UniProtKB-KW"/>
</dbReference>
<evidence type="ECO:0000256" key="13">
    <source>
        <dbReference type="SAM" id="MobiDB-lite"/>
    </source>
</evidence>
<keyword evidence="5" id="KW-0479">Metal-binding</keyword>
<keyword evidence="7 15" id="KW-0418">Kinase</keyword>
<feature type="compositionally biased region" description="Acidic residues" evidence="13">
    <location>
        <begin position="310"/>
        <end position="330"/>
    </location>
</feature>
<evidence type="ECO:0000256" key="9">
    <source>
        <dbReference type="ARBA" id="ARBA00022842"/>
    </source>
</evidence>
<dbReference type="PROSITE" id="PS50146">
    <property type="entry name" value="DAGK"/>
    <property type="match status" value="1"/>
</dbReference>
<keyword evidence="4" id="KW-0808">Transferase</keyword>
<evidence type="ECO:0000256" key="1">
    <source>
        <dbReference type="ARBA" id="ARBA00001946"/>
    </source>
</evidence>
<evidence type="ECO:0000256" key="12">
    <source>
        <dbReference type="ARBA" id="ARBA00023264"/>
    </source>
</evidence>
<dbReference type="Proteomes" id="UP000016662">
    <property type="component" value="Unassembled WGS sequence"/>
</dbReference>
<keyword evidence="16" id="KW-1185">Reference proteome</keyword>
<name>U2LW84_9FIRM</name>
<dbReference type="PANTHER" id="PTHR12358:SF106">
    <property type="entry name" value="LIPID KINASE YEGS"/>
    <property type="match status" value="1"/>
</dbReference>
<keyword evidence="9" id="KW-0460">Magnesium</keyword>
<evidence type="ECO:0000256" key="3">
    <source>
        <dbReference type="ARBA" id="ARBA00022516"/>
    </source>
</evidence>
<dbReference type="AlphaFoldDB" id="U2LW84"/>
<dbReference type="InterPro" id="IPR016064">
    <property type="entry name" value="NAD/diacylglycerol_kinase_sf"/>
</dbReference>
<comment type="caution">
    <text evidence="15">The sequence shown here is derived from an EMBL/GenBank/DDBJ whole genome shotgun (WGS) entry which is preliminary data.</text>
</comment>
<gene>
    <name evidence="15" type="ORF">RUMCAL_02223</name>
</gene>
<dbReference type="SUPFAM" id="SSF111331">
    <property type="entry name" value="NAD kinase/diacylglycerol kinase-like"/>
    <property type="match status" value="1"/>
</dbReference>
<dbReference type="SMART" id="SM00046">
    <property type="entry name" value="DAGKc"/>
    <property type="match status" value="1"/>
</dbReference>
<dbReference type="Pfam" id="PF19279">
    <property type="entry name" value="YegS_C"/>
    <property type="match status" value="1"/>
</dbReference>
<comment type="similarity">
    <text evidence="2">Belongs to the diacylglycerol/lipid kinase family.</text>
</comment>
<dbReference type="EMBL" id="AWVF01000275">
    <property type="protein sequence ID" value="ERJ93744.1"/>
    <property type="molecule type" value="Genomic_DNA"/>
</dbReference>
<dbReference type="STRING" id="411473.RUMCAL_02223"/>
<accession>U2LW84</accession>
<protein>
    <submittedName>
        <fullName evidence="15">Lipid kinase, YegS/Rv2252/BmrU family</fullName>
    </submittedName>
</protein>
<feature type="domain" description="DAGKc" evidence="14">
    <location>
        <begin position="1"/>
        <end position="110"/>
    </location>
</feature>
<evidence type="ECO:0000256" key="7">
    <source>
        <dbReference type="ARBA" id="ARBA00022777"/>
    </source>
</evidence>
<evidence type="ECO:0000256" key="11">
    <source>
        <dbReference type="ARBA" id="ARBA00023209"/>
    </source>
</evidence>
<proteinExistence type="inferred from homology"/>
<evidence type="ECO:0000313" key="15">
    <source>
        <dbReference type="EMBL" id="ERJ93744.1"/>
    </source>
</evidence>
<evidence type="ECO:0000313" key="16">
    <source>
        <dbReference type="Proteomes" id="UP000016662"/>
    </source>
</evidence>
<dbReference type="HOGENOM" id="CLU_045532_1_0_9"/>
<organism evidence="15 16">
    <name type="scientific">Ruminococcus callidus ATCC 27760</name>
    <dbReference type="NCBI Taxonomy" id="411473"/>
    <lineage>
        <taxon>Bacteria</taxon>
        <taxon>Bacillati</taxon>
        <taxon>Bacillota</taxon>
        <taxon>Clostridia</taxon>
        <taxon>Eubacteriales</taxon>
        <taxon>Oscillospiraceae</taxon>
        <taxon>Ruminococcus</taxon>
    </lineage>
</organism>
<dbReference type="GO" id="GO:0005524">
    <property type="term" value="F:ATP binding"/>
    <property type="evidence" value="ECO:0007669"/>
    <property type="project" value="UniProtKB-KW"/>
</dbReference>
<keyword evidence="6" id="KW-0547">Nucleotide-binding</keyword>
<dbReference type="InterPro" id="IPR050187">
    <property type="entry name" value="Lipid_Phosphate_FormReg"/>
</dbReference>
<evidence type="ECO:0000256" key="8">
    <source>
        <dbReference type="ARBA" id="ARBA00022840"/>
    </source>
</evidence>
<keyword evidence="10" id="KW-0443">Lipid metabolism</keyword>
<dbReference type="Pfam" id="PF00781">
    <property type="entry name" value="DAGK_cat"/>
    <property type="match status" value="1"/>
</dbReference>
<dbReference type="Gene3D" id="2.60.200.40">
    <property type="match status" value="1"/>
</dbReference>
<evidence type="ECO:0000256" key="4">
    <source>
        <dbReference type="ARBA" id="ARBA00022679"/>
    </source>
</evidence>